<feature type="domain" description="YEATS" evidence="7">
    <location>
        <begin position="8"/>
        <end position="167"/>
    </location>
</feature>
<proteinExistence type="predicted"/>
<keyword evidence="9" id="KW-1185">Reference proteome</keyword>
<keyword evidence="2" id="KW-0805">Transcription regulation</keyword>
<reference evidence="8" key="2">
    <citation type="submission" date="2023-06" db="EMBL/GenBank/DDBJ databases">
        <authorList>
            <consortium name="Lawrence Berkeley National Laboratory"/>
            <person name="Haridas S."/>
            <person name="Hensen N."/>
            <person name="Bonometti L."/>
            <person name="Westerberg I."/>
            <person name="Brannstrom I.O."/>
            <person name="Guillou S."/>
            <person name="Cros-Aarteil S."/>
            <person name="Calhoun S."/>
            <person name="Kuo A."/>
            <person name="Mondo S."/>
            <person name="Pangilinan J."/>
            <person name="Riley R."/>
            <person name="Labutti K."/>
            <person name="Andreopoulos B."/>
            <person name="Lipzen A."/>
            <person name="Chen C."/>
            <person name="Yanf M."/>
            <person name="Daum C."/>
            <person name="Ng V."/>
            <person name="Clum A."/>
            <person name="Steindorff A."/>
            <person name="Ohm R."/>
            <person name="Martin F."/>
            <person name="Silar P."/>
            <person name="Natvig D."/>
            <person name="Lalanne C."/>
            <person name="Gautier V."/>
            <person name="Ament-Velasquez S.L."/>
            <person name="Kruys A."/>
            <person name="Hutchinson M.I."/>
            <person name="Powell A.J."/>
            <person name="Barry K."/>
            <person name="Miller A.N."/>
            <person name="Grigoriev I.V."/>
            <person name="Debuchy R."/>
            <person name="Gladieux P."/>
            <person name="Thoren M.H."/>
            <person name="Johannesson H."/>
        </authorList>
    </citation>
    <scope>NUCLEOTIDE SEQUENCE</scope>
    <source>
        <strain evidence="8">CBS 168.71</strain>
    </source>
</reference>
<dbReference type="PROSITE" id="PS51037">
    <property type="entry name" value="YEATS"/>
    <property type="match status" value="1"/>
</dbReference>
<gene>
    <name evidence="8" type="ORF">B0H64DRAFT_432543</name>
</gene>
<comment type="subcellular location">
    <subcellularLocation>
        <location evidence="5">Nucleus</location>
    </subcellularLocation>
</comment>
<dbReference type="Gene3D" id="2.60.40.1970">
    <property type="entry name" value="YEATS domain"/>
    <property type="match status" value="1"/>
</dbReference>
<evidence type="ECO:0000256" key="3">
    <source>
        <dbReference type="ARBA" id="ARBA00023163"/>
    </source>
</evidence>
<evidence type="ECO:0000256" key="6">
    <source>
        <dbReference type="SAM" id="MobiDB-lite"/>
    </source>
</evidence>
<dbReference type="InterPro" id="IPR055129">
    <property type="entry name" value="YEATS_dom"/>
</dbReference>
<dbReference type="RefSeq" id="XP_062659399.1">
    <property type="nucleotide sequence ID" value="XM_062806010.1"/>
</dbReference>
<dbReference type="AlphaFoldDB" id="A0AAE0HG80"/>
<organism evidence="8 9">
    <name type="scientific">Chaetomium fimeti</name>
    <dbReference type="NCBI Taxonomy" id="1854472"/>
    <lineage>
        <taxon>Eukaryota</taxon>
        <taxon>Fungi</taxon>
        <taxon>Dikarya</taxon>
        <taxon>Ascomycota</taxon>
        <taxon>Pezizomycotina</taxon>
        <taxon>Sordariomycetes</taxon>
        <taxon>Sordariomycetidae</taxon>
        <taxon>Sordariales</taxon>
        <taxon>Chaetomiaceae</taxon>
        <taxon>Chaetomium</taxon>
    </lineage>
</organism>
<comment type="caution">
    <text evidence="8">The sequence shown here is derived from an EMBL/GenBank/DDBJ whole genome shotgun (WGS) entry which is preliminary data.</text>
</comment>
<protein>
    <recommendedName>
        <fullName evidence="1">Protein AF-9 homolog</fullName>
    </recommendedName>
</protein>
<feature type="region of interest" description="Disordered" evidence="6">
    <location>
        <begin position="172"/>
        <end position="237"/>
    </location>
</feature>
<keyword evidence="3" id="KW-0804">Transcription</keyword>
<dbReference type="GO" id="GO:0005634">
    <property type="term" value="C:nucleus"/>
    <property type="evidence" value="ECO:0007669"/>
    <property type="project" value="UniProtKB-SubCell"/>
</dbReference>
<sequence length="279" mass="30878">MAPTTGKRVKGVQIYRPFVYGTTAKLFDEKTNPKPPGVPEDHTHSWTVFVKGIDDVDITYWLRRVQFKLHESIPNHVRMIEGEKSKPFTLHETGWGEFEIAIKLYYVAESAEKPQTLYHHLRLHPYGRTEEEKETMRLNGGQVISWAYEEQLFNEPYEPFYEILTSGAMPASGSGGGGGGGGGGNKGGSKGGGGGGAGKSKEKEQAVKMVRSEGGVLERSAMIPLTNRPGQPFSRETEQVEIKKLQEALVKVEELMTKTKEDVAGKEKRLKELKAEGGK</sequence>
<dbReference type="EMBL" id="JAUEPN010000004">
    <property type="protein sequence ID" value="KAK3295885.1"/>
    <property type="molecule type" value="Genomic_DNA"/>
</dbReference>
<evidence type="ECO:0000259" key="7">
    <source>
        <dbReference type="PROSITE" id="PS51037"/>
    </source>
</evidence>
<evidence type="ECO:0000256" key="4">
    <source>
        <dbReference type="ARBA" id="ARBA00023242"/>
    </source>
</evidence>
<dbReference type="Pfam" id="PF03366">
    <property type="entry name" value="YEATS"/>
    <property type="match status" value="1"/>
</dbReference>
<dbReference type="InterPro" id="IPR005033">
    <property type="entry name" value="YEATS"/>
</dbReference>
<name>A0AAE0HG80_9PEZI</name>
<dbReference type="CDD" id="cd16908">
    <property type="entry name" value="YEATS_Yaf9_like"/>
    <property type="match status" value="1"/>
</dbReference>
<dbReference type="GO" id="GO:0000785">
    <property type="term" value="C:chromatin"/>
    <property type="evidence" value="ECO:0007669"/>
    <property type="project" value="UniProtKB-ARBA"/>
</dbReference>
<reference evidence="8" key="1">
    <citation type="journal article" date="2023" name="Mol. Phylogenet. Evol.">
        <title>Genome-scale phylogeny and comparative genomics of the fungal order Sordariales.</title>
        <authorList>
            <person name="Hensen N."/>
            <person name="Bonometti L."/>
            <person name="Westerberg I."/>
            <person name="Brannstrom I.O."/>
            <person name="Guillou S."/>
            <person name="Cros-Aarteil S."/>
            <person name="Calhoun S."/>
            <person name="Haridas S."/>
            <person name="Kuo A."/>
            <person name="Mondo S."/>
            <person name="Pangilinan J."/>
            <person name="Riley R."/>
            <person name="LaButti K."/>
            <person name="Andreopoulos B."/>
            <person name="Lipzen A."/>
            <person name="Chen C."/>
            <person name="Yan M."/>
            <person name="Daum C."/>
            <person name="Ng V."/>
            <person name="Clum A."/>
            <person name="Steindorff A."/>
            <person name="Ohm R.A."/>
            <person name="Martin F."/>
            <person name="Silar P."/>
            <person name="Natvig D.O."/>
            <person name="Lalanne C."/>
            <person name="Gautier V."/>
            <person name="Ament-Velasquez S.L."/>
            <person name="Kruys A."/>
            <person name="Hutchinson M.I."/>
            <person name="Powell A.J."/>
            <person name="Barry K."/>
            <person name="Miller A.N."/>
            <person name="Grigoriev I.V."/>
            <person name="Debuchy R."/>
            <person name="Gladieux P."/>
            <person name="Hiltunen Thoren M."/>
            <person name="Johannesson H."/>
        </authorList>
    </citation>
    <scope>NUCLEOTIDE SEQUENCE</scope>
    <source>
        <strain evidence="8">CBS 168.71</strain>
    </source>
</reference>
<evidence type="ECO:0000313" key="8">
    <source>
        <dbReference type="EMBL" id="KAK3295885.1"/>
    </source>
</evidence>
<evidence type="ECO:0000256" key="5">
    <source>
        <dbReference type="PROSITE-ProRule" id="PRU00376"/>
    </source>
</evidence>
<dbReference type="GO" id="GO:0006355">
    <property type="term" value="P:regulation of DNA-templated transcription"/>
    <property type="evidence" value="ECO:0007669"/>
    <property type="project" value="InterPro"/>
</dbReference>
<keyword evidence="4 5" id="KW-0539">Nucleus</keyword>
<dbReference type="PANTHER" id="PTHR47573">
    <property type="entry name" value="PROTEIN AF-9 HOMOLOG"/>
    <property type="match status" value="1"/>
</dbReference>
<feature type="compositionally biased region" description="Gly residues" evidence="6">
    <location>
        <begin position="173"/>
        <end position="198"/>
    </location>
</feature>
<evidence type="ECO:0000313" key="9">
    <source>
        <dbReference type="Proteomes" id="UP001278766"/>
    </source>
</evidence>
<accession>A0AAE0HG80</accession>
<dbReference type="Proteomes" id="UP001278766">
    <property type="component" value="Unassembled WGS sequence"/>
</dbReference>
<dbReference type="InterPro" id="IPR038704">
    <property type="entry name" value="YEAST_sf"/>
</dbReference>
<dbReference type="GeneID" id="87842958"/>
<evidence type="ECO:0000256" key="2">
    <source>
        <dbReference type="ARBA" id="ARBA00023015"/>
    </source>
</evidence>
<dbReference type="PANTHER" id="PTHR47573:SF1">
    <property type="entry name" value="PROTEIN AF-9 HOMOLOG"/>
    <property type="match status" value="1"/>
</dbReference>
<evidence type="ECO:0000256" key="1">
    <source>
        <dbReference type="ARBA" id="ARBA00022408"/>
    </source>
</evidence>